<protein>
    <submittedName>
        <fullName evidence="2">Uncharacterized protein</fullName>
    </submittedName>
</protein>
<name>A0A4C1XD78_EUMVA</name>
<comment type="caution">
    <text evidence="2">The sequence shown here is derived from an EMBL/GenBank/DDBJ whole genome shotgun (WGS) entry which is preliminary data.</text>
</comment>
<organism evidence="2 3">
    <name type="scientific">Eumeta variegata</name>
    <name type="common">Bagworm moth</name>
    <name type="synonym">Eumeta japonica</name>
    <dbReference type="NCBI Taxonomy" id="151549"/>
    <lineage>
        <taxon>Eukaryota</taxon>
        <taxon>Metazoa</taxon>
        <taxon>Ecdysozoa</taxon>
        <taxon>Arthropoda</taxon>
        <taxon>Hexapoda</taxon>
        <taxon>Insecta</taxon>
        <taxon>Pterygota</taxon>
        <taxon>Neoptera</taxon>
        <taxon>Endopterygota</taxon>
        <taxon>Lepidoptera</taxon>
        <taxon>Glossata</taxon>
        <taxon>Ditrysia</taxon>
        <taxon>Tineoidea</taxon>
        <taxon>Psychidae</taxon>
        <taxon>Oiketicinae</taxon>
        <taxon>Eumeta</taxon>
    </lineage>
</organism>
<feature type="region of interest" description="Disordered" evidence="1">
    <location>
        <begin position="1"/>
        <end position="80"/>
    </location>
</feature>
<reference evidence="2 3" key="1">
    <citation type="journal article" date="2019" name="Commun. Biol.">
        <title>The bagworm genome reveals a unique fibroin gene that provides high tensile strength.</title>
        <authorList>
            <person name="Kono N."/>
            <person name="Nakamura H."/>
            <person name="Ohtoshi R."/>
            <person name="Tomita M."/>
            <person name="Numata K."/>
            <person name="Arakawa K."/>
        </authorList>
    </citation>
    <scope>NUCLEOTIDE SEQUENCE [LARGE SCALE GENOMIC DNA]</scope>
</reference>
<feature type="region of interest" description="Disordered" evidence="1">
    <location>
        <begin position="235"/>
        <end position="272"/>
    </location>
</feature>
<proteinExistence type="predicted"/>
<dbReference type="AlphaFoldDB" id="A0A4C1XD78"/>
<keyword evidence="3" id="KW-1185">Reference proteome</keyword>
<feature type="compositionally biased region" description="Pro residues" evidence="1">
    <location>
        <begin position="1"/>
        <end position="13"/>
    </location>
</feature>
<evidence type="ECO:0000313" key="2">
    <source>
        <dbReference type="EMBL" id="GBP60404.1"/>
    </source>
</evidence>
<dbReference type="EMBL" id="BGZK01000787">
    <property type="protein sequence ID" value="GBP60404.1"/>
    <property type="molecule type" value="Genomic_DNA"/>
</dbReference>
<gene>
    <name evidence="2" type="ORF">EVAR_98300_1</name>
</gene>
<dbReference type="Proteomes" id="UP000299102">
    <property type="component" value="Unassembled WGS sequence"/>
</dbReference>
<sequence>MGADGPPAPPAPPAVGSRNRPDSASFPEVRTAAAGAIDSRGGAGGSVRTERGALVNPARPSGLRRNDAGAGRPRACRGRGPCKSRISGALHAFGSRPGGETNYTESFSGFACRLITKSSFRWLPVLDSAPGPAVDFAPGLASHSDVSTSLSGSSHALDFYLCLIFDFDPDFDFQFGFSSRVQFRFCYLNVAYVSLNLGLTITRAKFLADHSSSTSGKFRLRSVFSRVEQSTDAKVKRRPVQDVSPNLSDRYYTSHPAPRAHRQSSAERPASATILSAGITGDRSRIRFACAPAHLERQPFTVFVWTRDRLGASRLDRTQQLLKPERTAGALRVWGVGCGCAARRPTDQSDAGALSGGGRLWRGARDTRLGGNEVPELMGAARARRVARRFDRALVTSLRGAILN</sequence>
<evidence type="ECO:0000256" key="1">
    <source>
        <dbReference type="SAM" id="MobiDB-lite"/>
    </source>
</evidence>
<evidence type="ECO:0000313" key="3">
    <source>
        <dbReference type="Proteomes" id="UP000299102"/>
    </source>
</evidence>
<accession>A0A4C1XD78</accession>